<dbReference type="Gene3D" id="3.30.40.10">
    <property type="entry name" value="Zinc/RING finger domain, C3HC4 (zinc finger)"/>
    <property type="match status" value="1"/>
</dbReference>
<dbReference type="AlphaFoldDB" id="A0AAD2FY35"/>
<dbReference type="EMBL" id="CAKOGP040001925">
    <property type="protein sequence ID" value="CAJ1956865.1"/>
    <property type="molecule type" value="Genomic_DNA"/>
</dbReference>
<keyword evidence="4" id="KW-0732">Signal</keyword>
<feature type="domain" description="RING-type" evidence="5">
    <location>
        <begin position="337"/>
        <end position="381"/>
    </location>
</feature>
<dbReference type="SUPFAM" id="SSF57850">
    <property type="entry name" value="RING/U-box"/>
    <property type="match status" value="1"/>
</dbReference>
<dbReference type="PROSITE" id="PS50089">
    <property type="entry name" value="ZF_RING_2"/>
    <property type="match status" value="1"/>
</dbReference>
<evidence type="ECO:0000313" key="6">
    <source>
        <dbReference type="EMBL" id="CAJ1956865.1"/>
    </source>
</evidence>
<keyword evidence="3" id="KW-0472">Membrane</keyword>
<proteinExistence type="predicted"/>
<sequence length="387" mass="42780">MNVIIISSPILLFLLTISGSNAQDPILELSIPPSSVPTSSVATSTTIRPSVSQIPTIAAEAAPTTSLEPTLTNKPSVSTSSPTWEVCGNTQGWYTEDQIYYNCRWNIVKLSCDDDRVECWYLGPLGYAAQNCCRCKFECEGQCNDPIHVEDPSSNDDQFSCLHGGSGSGYNNGGYYDYTDDDLFSTDGSDTAIIAILLSLLGLACCARLFYNNQGQRPARREVQQTMTARRQQYRANNTSIQGLTEEEQNHARYEQFVTSFYFQTVLSDKSNITADSLRNSAFSTTPKPNEDEGHHSSPAANDHDDDDDDASKVDGTQGRLSRRLSSWRNPSARDECCICLECYAAGETICAPITTECNHVFHEGCINEWLTKNDKCPLCRVELLKD</sequence>
<keyword evidence="3" id="KW-0812">Transmembrane</keyword>
<evidence type="ECO:0000256" key="2">
    <source>
        <dbReference type="SAM" id="MobiDB-lite"/>
    </source>
</evidence>
<feature type="region of interest" description="Disordered" evidence="2">
    <location>
        <begin position="280"/>
        <end position="327"/>
    </location>
</feature>
<dbReference type="PANTHER" id="PTHR45676">
    <property type="entry name" value="RING-H2 FINGER PROTEIN ATL51-RELATED"/>
    <property type="match status" value="1"/>
</dbReference>
<keyword evidence="1" id="KW-0479">Metal-binding</keyword>
<feature type="signal peptide" evidence="4">
    <location>
        <begin position="1"/>
        <end position="22"/>
    </location>
</feature>
<name>A0AAD2FY35_9STRA</name>
<evidence type="ECO:0000256" key="4">
    <source>
        <dbReference type="SAM" id="SignalP"/>
    </source>
</evidence>
<feature type="region of interest" description="Disordered" evidence="2">
    <location>
        <begin position="217"/>
        <end position="245"/>
    </location>
</feature>
<gene>
    <name evidence="6" type="ORF">CYCCA115_LOCUS16434</name>
</gene>
<evidence type="ECO:0000256" key="3">
    <source>
        <dbReference type="SAM" id="Phobius"/>
    </source>
</evidence>
<feature type="chain" id="PRO_5042044164" description="RING-type domain-containing protein" evidence="4">
    <location>
        <begin position="23"/>
        <end position="387"/>
    </location>
</feature>
<dbReference type="InterPro" id="IPR013083">
    <property type="entry name" value="Znf_RING/FYVE/PHD"/>
</dbReference>
<dbReference type="Pfam" id="PF13639">
    <property type="entry name" value="zf-RING_2"/>
    <property type="match status" value="1"/>
</dbReference>
<reference evidence="6" key="1">
    <citation type="submission" date="2023-08" db="EMBL/GenBank/DDBJ databases">
        <authorList>
            <person name="Audoor S."/>
            <person name="Bilcke G."/>
        </authorList>
    </citation>
    <scope>NUCLEOTIDE SEQUENCE</scope>
</reference>
<keyword evidence="7" id="KW-1185">Reference proteome</keyword>
<dbReference type="SMART" id="SM00184">
    <property type="entry name" value="RING"/>
    <property type="match status" value="1"/>
</dbReference>
<evidence type="ECO:0000259" key="5">
    <source>
        <dbReference type="PROSITE" id="PS50089"/>
    </source>
</evidence>
<feature type="compositionally biased region" description="Polar residues" evidence="2">
    <location>
        <begin position="224"/>
        <end position="243"/>
    </location>
</feature>
<evidence type="ECO:0000313" key="7">
    <source>
        <dbReference type="Proteomes" id="UP001295423"/>
    </source>
</evidence>
<dbReference type="GO" id="GO:0008270">
    <property type="term" value="F:zinc ion binding"/>
    <property type="evidence" value="ECO:0007669"/>
    <property type="project" value="UniProtKB-KW"/>
</dbReference>
<keyword evidence="3" id="KW-1133">Transmembrane helix</keyword>
<keyword evidence="1" id="KW-0862">Zinc</keyword>
<dbReference type="Proteomes" id="UP001295423">
    <property type="component" value="Unassembled WGS sequence"/>
</dbReference>
<keyword evidence="1" id="KW-0863">Zinc-finger</keyword>
<accession>A0AAD2FY35</accession>
<organism evidence="6 7">
    <name type="scientific">Cylindrotheca closterium</name>
    <dbReference type="NCBI Taxonomy" id="2856"/>
    <lineage>
        <taxon>Eukaryota</taxon>
        <taxon>Sar</taxon>
        <taxon>Stramenopiles</taxon>
        <taxon>Ochrophyta</taxon>
        <taxon>Bacillariophyta</taxon>
        <taxon>Bacillariophyceae</taxon>
        <taxon>Bacillariophycidae</taxon>
        <taxon>Bacillariales</taxon>
        <taxon>Bacillariaceae</taxon>
        <taxon>Cylindrotheca</taxon>
    </lineage>
</organism>
<protein>
    <recommendedName>
        <fullName evidence="5">RING-type domain-containing protein</fullName>
    </recommendedName>
</protein>
<comment type="caution">
    <text evidence="6">The sequence shown here is derived from an EMBL/GenBank/DDBJ whole genome shotgun (WGS) entry which is preliminary data.</text>
</comment>
<evidence type="ECO:0000256" key="1">
    <source>
        <dbReference type="PROSITE-ProRule" id="PRU00175"/>
    </source>
</evidence>
<dbReference type="InterPro" id="IPR001841">
    <property type="entry name" value="Znf_RING"/>
</dbReference>
<feature type="transmembrane region" description="Helical" evidence="3">
    <location>
        <begin position="192"/>
        <end position="211"/>
    </location>
</feature>